<proteinExistence type="predicted"/>
<name>A0A1I4SXS2_ECTMO</name>
<feature type="transmembrane region" description="Helical" evidence="1">
    <location>
        <begin position="321"/>
        <end position="338"/>
    </location>
</feature>
<feature type="transmembrane region" description="Helical" evidence="1">
    <location>
        <begin position="367"/>
        <end position="384"/>
    </location>
</feature>
<evidence type="ECO:0000259" key="2">
    <source>
        <dbReference type="Pfam" id="PF19830"/>
    </source>
</evidence>
<dbReference type="RefSeq" id="WP_143096397.1">
    <property type="nucleotide sequence ID" value="NZ_FOUO01000024.1"/>
</dbReference>
<keyword evidence="1" id="KW-1133">Transmembrane helix</keyword>
<dbReference type="Pfam" id="PF19830">
    <property type="entry name" value="DUF6311"/>
    <property type="match status" value="1"/>
</dbReference>
<feature type="transmembrane region" description="Helical" evidence="1">
    <location>
        <begin position="391"/>
        <end position="411"/>
    </location>
</feature>
<feature type="transmembrane region" description="Helical" evidence="1">
    <location>
        <begin position="101"/>
        <end position="124"/>
    </location>
</feature>
<keyword evidence="1" id="KW-0472">Membrane</keyword>
<gene>
    <name evidence="4" type="ORF">SAMN05421721_1244</name>
</gene>
<dbReference type="Proteomes" id="UP000199556">
    <property type="component" value="Unassembled WGS sequence"/>
</dbReference>
<reference evidence="4 5" key="1">
    <citation type="submission" date="2016-10" db="EMBL/GenBank/DDBJ databases">
        <authorList>
            <person name="de Groot N.N."/>
        </authorList>
    </citation>
    <scope>NUCLEOTIDE SEQUENCE [LARGE SCALE GENOMIC DNA]</scope>
    <source>
        <strain evidence="4 5">DSM 4180</strain>
    </source>
</reference>
<organism evidence="4 5">
    <name type="scientific">Ectothiorhodospira mobilis</name>
    <dbReference type="NCBI Taxonomy" id="195064"/>
    <lineage>
        <taxon>Bacteria</taxon>
        <taxon>Pseudomonadati</taxon>
        <taxon>Pseudomonadota</taxon>
        <taxon>Gammaproteobacteria</taxon>
        <taxon>Chromatiales</taxon>
        <taxon>Ectothiorhodospiraceae</taxon>
        <taxon>Ectothiorhodospira</taxon>
    </lineage>
</organism>
<feature type="transmembrane region" description="Helical" evidence="1">
    <location>
        <begin position="290"/>
        <end position="309"/>
    </location>
</feature>
<dbReference type="AlphaFoldDB" id="A0A1I4SXS2"/>
<evidence type="ECO:0000313" key="5">
    <source>
        <dbReference type="Proteomes" id="UP000199556"/>
    </source>
</evidence>
<feature type="domain" description="DUF6311" evidence="3">
    <location>
        <begin position="432"/>
        <end position="536"/>
    </location>
</feature>
<dbReference type="InterPro" id="IPR058671">
    <property type="entry name" value="DUF6311_C"/>
</dbReference>
<dbReference type="InterPro" id="IPR046278">
    <property type="entry name" value="DUF6311"/>
</dbReference>
<evidence type="ECO:0000313" key="4">
    <source>
        <dbReference type="EMBL" id="SFM69113.1"/>
    </source>
</evidence>
<feature type="transmembrane region" description="Helical" evidence="1">
    <location>
        <begin position="182"/>
        <end position="205"/>
    </location>
</feature>
<keyword evidence="5" id="KW-1185">Reference proteome</keyword>
<dbReference type="STRING" id="195064.SAMN05421721_1244"/>
<accession>A0A1I4SXS2</accession>
<feature type="transmembrane region" description="Helical" evidence="1">
    <location>
        <begin position="131"/>
        <end position="149"/>
    </location>
</feature>
<feature type="transmembrane region" description="Helical" evidence="1">
    <location>
        <begin position="7"/>
        <end position="29"/>
    </location>
</feature>
<protein>
    <recommendedName>
        <fullName evidence="6">4-amino-4-deoxy-L-arabinose transferase</fullName>
    </recommendedName>
</protein>
<sequence length="553" mass="62185">MSSNQSKIILAVGLASVMGLLFALSIYGFDRLNPLNYGWLMIGDAATHFLGWHFYRSEPTQWPLGLIDRYGMESSSSIVYTDSIPLFAMLLKPISAYLPEIFQYTGLWIAISYMLQGGLGALLVSRFTSNPLVIVLGSLFFVLSSIMAFRGGGHYALMGHWLILAGILLYRRTPLHWSGLSWGILASIAALVHAYLAVMVMALMAADLLSRWFKPNWIRWQAIALQMSIVFSILLFSMWVAGYFTAGSVAGGGSTLYSMNLLAPLMPTPSTDAGFIPHHKPATWGQYEGFNYLGLGTLLLLIFGLPRLWRLWKIERGHIQPYFPLFIAAALLAMYALSPMVTLGKHTLIHVPPLTNFTDVFRATGRMFWPAFYLLTLLSIVLTIRRRPAWIAAPILALALVIQWLDLSPLYKDRVSNQPFSTTYTSSLTSPFWPEAADVYHHVIVIPPTFTVENFIPLSHYAAMQDMAINIAYYGRPPSEKALRQKQERINRLMAGELDPHALYVFREYSELKKVLPKLDRHDAYGLIDQHWVLAPDAFTHGLDQYASTLTRP</sequence>
<evidence type="ECO:0000256" key="1">
    <source>
        <dbReference type="SAM" id="Phobius"/>
    </source>
</evidence>
<dbReference type="OrthoDB" id="1814621at2"/>
<dbReference type="Pfam" id="PF25853">
    <property type="entry name" value="DUF6311_C"/>
    <property type="match status" value="1"/>
</dbReference>
<dbReference type="EMBL" id="FOUO01000024">
    <property type="protein sequence ID" value="SFM69113.1"/>
    <property type="molecule type" value="Genomic_DNA"/>
</dbReference>
<feature type="domain" description="DUF6311" evidence="2">
    <location>
        <begin position="17"/>
        <end position="408"/>
    </location>
</feature>
<evidence type="ECO:0000259" key="3">
    <source>
        <dbReference type="Pfam" id="PF25853"/>
    </source>
</evidence>
<evidence type="ECO:0008006" key="6">
    <source>
        <dbReference type="Google" id="ProtNLM"/>
    </source>
</evidence>
<keyword evidence="1" id="KW-0812">Transmembrane</keyword>